<keyword evidence="2 3" id="KW-0472">Membrane</keyword>
<feature type="domain" description="OmpA-like" evidence="5">
    <location>
        <begin position="245"/>
        <end position="359"/>
    </location>
</feature>
<dbReference type="InterPro" id="IPR006665">
    <property type="entry name" value="OmpA-like"/>
</dbReference>
<protein>
    <submittedName>
        <fullName evidence="6">OmpA family protein</fullName>
    </submittedName>
</protein>
<dbReference type="CDD" id="cd07185">
    <property type="entry name" value="OmpA_C-like"/>
    <property type="match status" value="1"/>
</dbReference>
<dbReference type="EMBL" id="JALGCL010000004">
    <property type="protein sequence ID" value="MCJ0826581.1"/>
    <property type="molecule type" value="Genomic_DNA"/>
</dbReference>
<dbReference type="Pfam" id="PF00691">
    <property type="entry name" value="OmpA"/>
    <property type="match status" value="1"/>
</dbReference>
<comment type="caution">
    <text evidence="6">The sequence shown here is derived from an EMBL/GenBank/DDBJ whole genome shotgun (WGS) entry which is preliminary data.</text>
</comment>
<dbReference type="RefSeq" id="WP_243322212.1">
    <property type="nucleotide sequence ID" value="NZ_JALGCL010000004.1"/>
</dbReference>
<dbReference type="InterPro" id="IPR006664">
    <property type="entry name" value="OMP_bac"/>
</dbReference>
<gene>
    <name evidence="6" type="ORF">MQC88_11570</name>
</gene>
<evidence type="ECO:0000313" key="7">
    <source>
        <dbReference type="Proteomes" id="UP001165423"/>
    </source>
</evidence>
<name>A0ABT0A6J3_9GAMM</name>
<evidence type="ECO:0000313" key="6">
    <source>
        <dbReference type="EMBL" id="MCJ0826581.1"/>
    </source>
</evidence>
<evidence type="ECO:0000256" key="2">
    <source>
        <dbReference type="ARBA" id="ARBA00023136"/>
    </source>
</evidence>
<evidence type="ECO:0000259" key="5">
    <source>
        <dbReference type="PROSITE" id="PS51123"/>
    </source>
</evidence>
<evidence type="ECO:0000256" key="4">
    <source>
        <dbReference type="SAM" id="MobiDB-lite"/>
    </source>
</evidence>
<proteinExistence type="predicted"/>
<dbReference type="Proteomes" id="UP001165423">
    <property type="component" value="Unassembled WGS sequence"/>
</dbReference>
<dbReference type="PROSITE" id="PS51257">
    <property type="entry name" value="PROKAR_LIPOPROTEIN"/>
    <property type="match status" value="1"/>
</dbReference>
<dbReference type="PRINTS" id="PR01021">
    <property type="entry name" value="OMPADOMAIN"/>
</dbReference>
<accession>A0ABT0A6J3</accession>
<sequence length="359" mass="38453">MRGRLLLSFLSVVVSCAGCNRVQGEPSDAAALVEFAATIAAPAPAPVSAALDAPASADTPAAAAPAAATGFDPASVPVTEANLPPFPFFAVPEGLESTYGDKERDIPYDGQYFLAGDKPVLVEGRIFRDRFALTREQRPYTELEFHRNYENAIAALGGRKINTVQYTRAVAEAVGGRDVIEKHHYGAVAVPDYRHDSYLLRSADREYWIDVSTGAIPLHGYVVVLERKPMQQSVAFLDAAAMQQALDRDGRVALHVNFDTDKATLRPDAQPVIDEIGKLLAADPALQLSIEGHTDNTGSPAHNQVLSTARARSVLGALVGLGVEPSRLQSSGHGQDQPLADNASEAGRAQNRRVELVKR</sequence>
<organism evidence="6 7">
    <name type="scientific">Cognatiluteimonas sedimenti</name>
    <dbReference type="NCBI Taxonomy" id="2927791"/>
    <lineage>
        <taxon>Bacteria</taxon>
        <taxon>Pseudomonadati</taxon>
        <taxon>Pseudomonadota</taxon>
        <taxon>Gammaproteobacteria</taxon>
        <taxon>Lysobacterales</taxon>
        <taxon>Lysobacteraceae</taxon>
        <taxon>Cognatiluteimonas</taxon>
    </lineage>
</organism>
<keyword evidence="7" id="KW-1185">Reference proteome</keyword>
<dbReference type="InterPro" id="IPR050330">
    <property type="entry name" value="Bact_OuterMem_StrucFunc"/>
</dbReference>
<dbReference type="PANTHER" id="PTHR30329">
    <property type="entry name" value="STATOR ELEMENT OF FLAGELLAR MOTOR COMPLEX"/>
    <property type="match status" value="1"/>
</dbReference>
<feature type="region of interest" description="Disordered" evidence="4">
    <location>
        <begin position="326"/>
        <end position="359"/>
    </location>
</feature>
<evidence type="ECO:0000256" key="3">
    <source>
        <dbReference type="PROSITE-ProRule" id="PRU00473"/>
    </source>
</evidence>
<dbReference type="InterPro" id="IPR036737">
    <property type="entry name" value="OmpA-like_sf"/>
</dbReference>
<reference evidence="6 7" key="1">
    <citation type="submission" date="2022-03" db="EMBL/GenBank/DDBJ databases">
        <title>Luteimonas soily sp. nov., a novel bacterium isolated from the soil.</title>
        <authorList>
            <person name="Zhang X."/>
        </authorList>
    </citation>
    <scope>NUCLEOTIDE SEQUENCE [LARGE SCALE GENOMIC DNA]</scope>
    <source>
        <strain evidence="6 7">50</strain>
    </source>
</reference>
<dbReference type="SUPFAM" id="SSF103088">
    <property type="entry name" value="OmpA-like"/>
    <property type="match status" value="1"/>
</dbReference>
<dbReference type="PANTHER" id="PTHR30329:SF20">
    <property type="entry name" value="EXPORTED PROTEIN"/>
    <property type="match status" value="1"/>
</dbReference>
<comment type="subcellular location">
    <subcellularLocation>
        <location evidence="1">Cell outer membrane</location>
    </subcellularLocation>
</comment>
<dbReference type="PROSITE" id="PS51123">
    <property type="entry name" value="OMPA_2"/>
    <property type="match status" value="1"/>
</dbReference>
<dbReference type="Gene3D" id="3.30.1330.60">
    <property type="entry name" value="OmpA-like domain"/>
    <property type="match status" value="1"/>
</dbReference>
<evidence type="ECO:0000256" key="1">
    <source>
        <dbReference type="ARBA" id="ARBA00004442"/>
    </source>
</evidence>